<dbReference type="Proteomes" id="UP000617634">
    <property type="component" value="Unassembled WGS sequence"/>
</dbReference>
<dbReference type="RefSeq" id="WP_197159711.1">
    <property type="nucleotide sequence ID" value="NZ_JADZGI010000001.1"/>
</dbReference>
<dbReference type="AlphaFoldDB" id="A0A931H8N3"/>
<dbReference type="PANTHER" id="PTHR43591">
    <property type="entry name" value="METHYLTRANSFERASE"/>
    <property type="match status" value="1"/>
</dbReference>
<dbReference type="InterPro" id="IPR029063">
    <property type="entry name" value="SAM-dependent_MTases_sf"/>
</dbReference>
<protein>
    <submittedName>
        <fullName evidence="2">Class I SAM-dependent methyltransferase</fullName>
    </submittedName>
</protein>
<dbReference type="PANTHER" id="PTHR43591:SF24">
    <property type="entry name" value="2-METHOXY-6-POLYPRENYL-1,4-BENZOQUINOL METHYLASE, MITOCHONDRIAL"/>
    <property type="match status" value="1"/>
</dbReference>
<accession>A0A931H8N3</accession>
<proteinExistence type="predicted"/>
<dbReference type="Gene3D" id="3.40.50.150">
    <property type="entry name" value="Vaccinia Virus protein VP39"/>
    <property type="match status" value="1"/>
</dbReference>
<dbReference type="InterPro" id="IPR041698">
    <property type="entry name" value="Methyltransf_25"/>
</dbReference>
<organism evidence="2 3">
    <name type="scientific">Novosphingobium aureum</name>
    <dbReference type="NCBI Taxonomy" id="2792964"/>
    <lineage>
        <taxon>Bacteria</taxon>
        <taxon>Pseudomonadati</taxon>
        <taxon>Pseudomonadota</taxon>
        <taxon>Alphaproteobacteria</taxon>
        <taxon>Sphingomonadales</taxon>
        <taxon>Sphingomonadaceae</taxon>
        <taxon>Novosphingobium</taxon>
    </lineage>
</organism>
<dbReference type="GO" id="GO:0032259">
    <property type="term" value="P:methylation"/>
    <property type="evidence" value="ECO:0007669"/>
    <property type="project" value="UniProtKB-KW"/>
</dbReference>
<reference evidence="2" key="1">
    <citation type="submission" date="2020-11" db="EMBL/GenBank/DDBJ databases">
        <title>Novosphingobium aureum sp. nov., a marine bacterium isolated from sediment of a salt flat.</title>
        <authorList>
            <person name="Yoo Y."/>
            <person name="Kim J.-J."/>
        </authorList>
    </citation>
    <scope>NUCLEOTIDE SEQUENCE</scope>
    <source>
        <strain evidence="2">YJ-S2-02</strain>
    </source>
</reference>
<sequence>MSHPMLANASHDETAEQLFVRDLQTWLYTEVEPHERKIAEELDPGLGHNDRAEAVYEALHKEPAFIGWSGMRRATQELLWDSVWTCVDRQAEGLDALASEAPELGSLTLAEDFAVPDYLEDAHVHLMPGGYGLDAEGVRQGALMDRGGAVYMLGRNGGFLNDGRGKAVAAHLACCYPDLAPERILELGCGVGSSVVPLAQAYPEAETYAVDVGASVLRYAHARAAHLGAAVHFVQDDAESTRFEDESFDVVFTAAVMHETSPEAIGRILTESHRLLRKGGVAVHLEVPVRYERLDLWSQVIAGIERDYNNEPAWKDATSADYEALMNAAGFEAVKVGFQDAVLGPDMSASKFGDESKGVFLSWFVTSGRK</sequence>
<dbReference type="GO" id="GO:0008168">
    <property type="term" value="F:methyltransferase activity"/>
    <property type="evidence" value="ECO:0007669"/>
    <property type="project" value="UniProtKB-KW"/>
</dbReference>
<dbReference type="EMBL" id="JADZGI010000001">
    <property type="protein sequence ID" value="MBH0111380.1"/>
    <property type="molecule type" value="Genomic_DNA"/>
</dbReference>
<evidence type="ECO:0000313" key="2">
    <source>
        <dbReference type="EMBL" id="MBH0111380.1"/>
    </source>
</evidence>
<dbReference type="Pfam" id="PF13649">
    <property type="entry name" value="Methyltransf_25"/>
    <property type="match status" value="1"/>
</dbReference>
<evidence type="ECO:0000313" key="3">
    <source>
        <dbReference type="Proteomes" id="UP000617634"/>
    </source>
</evidence>
<dbReference type="SUPFAM" id="SSF53335">
    <property type="entry name" value="S-adenosyl-L-methionine-dependent methyltransferases"/>
    <property type="match status" value="1"/>
</dbReference>
<evidence type="ECO:0000259" key="1">
    <source>
        <dbReference type="Pfam" id="PF13649"/>
    </source>
</evidence>
<keyword evidence="2" id="KW-0489">Methyltransferase</keyword>
<keyword evidence="2" id="KW-0808">Transferase</keyword>
<name>A0A931H8N3_9SPHN</name>
<comment type="caution">
    <text evidence="2">The sequence shown here is derived from an EMBL/GenBank/DDBJ whole genome shotgun (WGS) entry which is preliminary data.</text>
</comment>
<keyword evidence="3" id="KW-1185">Reference proteome</keyword>
<gene>
    <name evidence="2" type="ORF">I5E68_00255</name>
</gene>
<dbReference type="CDD" id="cd02440">
    <property type="entry name" value="AdoMet_MTases"/>
    <property type="match status" value="1"/>
</dbReference>
<feature type="domain" description="Methyltransferase" evidence="1">
    <location>
        <begin position="184"/>
        <end position="280"/>
    </location>
</feature>